<feature type="chain" id="PRO_5002521512" description="Glutaminase A N-terminal domain-containing protein" evidence="2">
    <location>
        <begin position="28"/>
        <end position="273"/>
    </location>
</feature>
<sequence>MKWSIASTASALVTALLLSSGLQRAHASLAKSEGLTALFEGLADVTRPDSQKHLPAGQKLIGLKSDPSQPGVQWSVQQAQPTILEDGDLNKPDFTLVTQGEKTSSRASSSPGSESPDSASTSGSASSNPGITNARQALSSSSFLPVNPPSFPLAVRSPYLNAWLPSGSNLASTPPNTVGNGGYLAGQWSSFWTSSYGADGEFRLGWTGYIRIDNVTYEWMGNGFGTLVRAGFVAKQLSAEYTATRTIFAFEADKVKFNVTFLTPITPHDYLRQ</sequence>
<dbReference type="InterPro" id="IPR052743">
    <property type="entry name" value="Glutaminase_GtaA"/>
</dbReference>
<dbReference type="Proteomes" id="UP000242770">
    <property type="component" value="Unassembled WGS sequence"/>
</dbReference>
<feature type="region of interest" description="Disordered" evidence="1">
    <location>
        <begin position="81"/>
        <end position="132"/>
    </location>
</feature>
<feature type="domain" description="Glutaminase A N-terminal" evidence="3">
    <location>
        <begin position="244"/>
        <end position="273"/>
    </location>
</feature>
<evidence type="ECO:0000313" key="4">
    <source>
        <dbReference type="EMBL" id="CDR98860.1"/>
    </source>
</evidence>
<evidence type="ECO:0000256" key="1">
    <source>
        <dbReference type="SAM" id="MobiDB-lite"/>
    </source>
</evidence>
<feature type="compositionally biased region" description="Low complexity" evidence="1">
    <location>
        <begin position="105"/>
        <end position="130"/>
    </location>
</feature>
<evidence type="ECO:0000256" key="2">
    <source>
        <dbReference type="SAM" id="SignalP"/>
    </source>
</evidence>
<dbReference type="InterPro" id="IPR033433">
    <property type="entry name" value="GtaA_N"/>
</dbReference>
<keyword evidence="2" id="KW-0732">Signal</keyword>
<proteinExistence type="predicted"/>
<accession>A0A0F7RSB5</accession>
<evidence type="ECO:0000313" key="5">
    <source>
        <dbReference type="Proteomes" id="UP000242770"/>
    </source>
</evidence>
<dbReference type="STRING" id="49012.A0A0F7RSB5"/>
<reference evidence="5" key="1">
    <citation type="submission" date="2014-06" db="EMBL/GenBank/DDBJ databases">
        <authorList>
            <person name="Berkman P.J."/>
        </authorList>
    </citation>
    <scope>NUCLEOTIDE SEQUENCE [LARGE SCALE GENOMIC DNA]</scope>
</reference>
<keyword evidence="5" id="KW-1185">Reference proteome</keyword>
<dbReference type="EMBL" id="CCFA01000427">
    <property type="protein sequence ID" value="CDR98860.1"/>
    <property type="molecule type" value="Genomic_DNA"/>
</dbReference>
<gene>
    <name evidence="4" type="primary">SSCI08420.1</name>
</gene>
<organism evidence="4 5">
    <name type="scientific">Sporisorium scitamineum</name>
    <dbReference type="NCBI Taxonomy" id="49012"/>
    <lineage>
        <taxon>Eukaryota</taxon>
        <taxon>Fungi</taxon>
        <taxon>Dikarya</taxon>
        <taxon>Basidiomycota</taxon>
        <taxon>Ustilaginomycotina</taxon>
        <taxon>Ustilaginomycetes</taxon>
        <taxon>Ustilaginales</taxon>
        <taxon>Ustilaginaceae</taxon>
        <taxon>Sporisorium</taxon>
    </lineage>
</organism>
<evidence type="ECO:0000259" key="3">
    <source>
        <dbReference type="Pfam" id="PF17168"/>
    </source>
</evidence>
<name>A0A0F7RSB5_9BASI</name>
<feature type="signal peptide" evidence="2">
    <location>
        <begin position="1"/>
        <end position="27"/>
    </location>
</feature>
<dbReference type="Pfam" id="PF17168">
    <property type="entry name" value="DUF5127"/>
    <property type="match status" value="1"/>
</dbReference>
<dbReference type="PANTHER" id="PTHR31987:SF1">
    <property type="entry name" value="GLUTAMINASE A"/>
    <property type="match status" value="1"/>
</dbReference>
<dbReference type="PANTHER" id="PTHR31987">
    <property type="entry name" value="GLUTAMINASE A-RELATED"/>
    <property type="match status" value="1"/>
</dbReference>
<dbReference type="AlphaFoldDB" id="A0A0F7RSB5"/>
<feature type="non-terminal residue" evidence="4">
    <location>
        <position position="273"/>
    </location>
</feature>
<protein>
    <recommendedName>
        <fullName evidence="3">Glutaminase A N-terminal domain-containing protein</fullName>
    </recommendedName>
</protein>